<dbReference type="Proteomes" id="UP000237000">
    <property type="component" value="Unassembled WGS sequence"/>
</dbReference>
<evidence type="ECO:0000313" key="2">
    <source>
        <dbReference type="Proteomes" id="UP000237000"/>
    </source>
</evidence>
<dbReference type="InParanoid" id="A0A2P5EBT2"/>
<gene>
    <name evidence="1" type="ORF">TorRG33x02_212110</name>
</gene>
<dbReference type="AlphaFoldDB" id="A0A2P5EBT2"/>
<proteinExistence type="predicted"/>
<evidence type="ECO:0000313" key="1">
    <source>
        <dbReference type="EMBL" id="PON83005.1"/>
    </source>
</evidence>
<dbReference type="EMBL" id="JXTC01000185">
    <property type="protein sequence ID" value="PON83005.1"/>
    <property type="molecule type" value="Genomic_DNA"/>
</dbReference>
<name>A0A2P5EBT2_TREOI</name>
<protein>
    <submittedName>
        <fullName evidence="1">Uncharacterized protein</fullName>
    </submittedName>
</protein>
<feature type="non-terminal residue" evidence="1">
    <location>
        <position position="1"/>
    </location>
</feature>
<reference evidence="2" key="1">
    <citation type="submission" date="2016-06" db="EMBL/GenBank/DDBJ databases">
        <title>Parallel loss of symbiosis genes in relatives of nitrogen-fixing non-legume Parasponia.</title>
        <authorList>
            <person name="Van Velzen R."/>
            <person name="Holmer R."/>
            <person name="Bu F."/>
            <person name="Rutten L."/>
            <person name="Van Zeijl A."/>
            <person name="Liu W."/>
            <person name="Santuari L."/>
            <person name="Cao Q."/>
            <person name="Sharma T."/>
            <person name="Shen D."/>
            <person name="Roswanjaya Y."/>
            <person name="Wardhani T."/>
            <person name="Kalhor M.S."/>
            <person name="Jansen J."/>
            <person name="Van den Hoogen J."/>
            <person name="Gungor B."/>
            <person name="Hartog M."/>
            <person name="Hontelez J."/>
            <person name="Verver J."/>
            <person name="Yang W.-C."/>
            <person name="Schijlen E."/>
            <person name="Repin R."/>
            <person name="Schilthuizen M."/>
            <person name="Schranz E."/>
            <person name="Heidstra R."/>
            <person name="Miyata K."/>
            <person name="Fedorova E."/>
            <person name="Kohlen W."/>
            <person name="Bisseling T."/>
            <person name="Smit S."/>
            <person name="Geurts R."/>
        </authorList>
    </citation>
    <scope>NUCLEOTIDE SEQUENCE [LARGE SCALE GENOMIC DNA]</scope>
    <source>
        <strain evidence="2">cv. RG33-2</strain>
    </source>
</reference>
<dbReference type="OrthoDB" id="10428699at2759"/>
<accession>A0A2P5EBT2</accession>
<organism evidence="1 2">
    <name type="scientific">Trema orientale</name>
    <name type="common">Charcoal tree</name>
    <name type="synonym">Celtis orientalis</name>
    <dbReference type="NCBI Taxonomy" id="63057"/>
    <lineage>
        <taxon>Eukaryota</taxon>
        <taxon>Viridiplantae</taxon>
        <taxon>Streptophyta</taxon>
        <taxon>Embryophyta</taxon>
        <taxon>Tracheophyta</taxon>
        <taxon>Spermatophyta</taxon>
        <taxon>Magnoliopsida</taxon>
        <taxon>eudicotyledons</taxon>
        <taxon>Gunneridae</taxon>
        <taxon>Pentapetalae</taxon>
        <taxon>rosids</taxon>
        <taxon>fabids</taxon>
        <taxon>Rosales</taxon>
        <taxon>Cannabaceae</taxon>
        <taxon>Trema</taxon>
    </lineage>
</organism>
<sequence length="68" mass="7572">LLLQSGVELSSVAILELLSSNTQDLSCTQVNHKFPHVKWSLKSLQLLLLPNSLQLQLLHKISLAFKPP</sequence>
<keyword evidence="2" id="KW-1185">Reference proteome</keyword>
<comment type="caution">
    <text evidence="1">The sequence shown here is derived from an EMBL/GenBank/DDBJ whole genome shotgun (WGS) entry which is preliminary data.</text>
</comment>